<organism evidence="2 3">
    <name type="scientific">Trinickia caryophylli</name>
    <name type="common">Paraburkholderia caryophylli</name>
    <dbReference type="NCBI Taxonomy" id="28094"/>
    <lineage>
        <taxon>Bacteria</taxon>
        <taxon>Pseudomonadati</taxon>
        <taxon>Pseudomonadota</taxon>
        <taxon>Betaproteobacteria</taxon>
        <taxon>Burkholderiales</taxon>
        <taxon>Burkholderiaceae</taxon>
        <taxon>Trinickia</taxon>
    </lineage>
</organism>
<keyword evidence="3" id="KW-1185">Reference proteome</keyword>
<evidence type="ECO:0000313" key="2">
    <source>
        <dbReference type="EMBL" id="SMF58000.1"/>
    </source>
</evidence>
<evidence type="ECO:0000313" key="3">
    <source>
        <dbReference type="Proteomes" id="UP000192911"/>
    </source>
</evidence>
<dbReference type="AlphaFoldDB" id="A0A1X7FSN3"/>
<sequence>MVINFSIQKMRSGQQNVARLSLQLAMRISDTQQIPSSGIETDPSSTHVSPSVSAETPRTSANAMLVGLPSGAIRVESPAQRPLADIGRLAAGQMRRVADMKAVALEREVVLARHHPADSLAPGLKARVRDVAEQLAVRCAVSPEVGKSQQPVAGAWRYLQAVDAVCRKLSVDQVGEVRNELRAALAQSGHSQPDRDLLQNVIDEITRPGGQTLAQFMSERAFTGLCLPNLRMTAEGQEEPDSRTFNSVLPNLAESTFDHNPMGRTLLWEGACQLFTGPHQAQRREKLRKVVFEFPNVTKEGQSRLETPWEFMMAVDQLRVDEPVDLHALEQRS</sequence>
<accession>A0A1X7FSN3</accession>
<dbReference type="RefSeq" id="WP_139831189.1">
    <property type="nucleotide sequence ID" value="NZ_BSQD01000008.1"/>
</dbReference>
<evidence type="ECO:0000256" key="1">
    <source>
        <dbReference type="SAM" id="MobiDB-lite"/>
    </source>
</evidence>
<dbReference type="EMBL" id="FXAH01000011">
    <property type="protein sequence ID" value="SMF58000.1"/>
    <property type="molecule type" value="Genomic_DNA"/>
</dbReference>
<dbReference type="Proteomes" id="UP000192911">
    <property type="component" value="Unassembled WGS sequence"/>
</dbReference>
<name>A0A1X7FSN3_TRICW</name>
<feature type="region of interest" description="Disordered" evidence="1">
    <location>
        <begin position="34"/>
        <end position="56"/>
    </location>
</feature>
<dbReference type="OrthoDB" id="8939735at2"/>
<proteinExistence type="predicted"/>
<gene>
    <name evidence="2" type="ORF">SAMN06295900_11156</name>
</gene>
<reference evidence="3" key="1">
    <citation type="submission" date="2017-04" db="EMBL/GenBank/DDBJ databases">
        <authorList>
            <person name="Varghese N."/>
            <person name="Submissions S."/>
        </authorList>
    </citation>
    <scope>NUCLEOTIDE SEQUENCE [LARGE SCALE GENOMIC DNA]</scope>
    <source>
        <strain evidence="3">Ballard 720</strain>
    </source>
</reference>
<dbReference type="GeneID" id="95552900"/>
<protein>
    <submittedName>
        <fullName evidence="2">Uncharacterized protein</fullName>
    </submittedName>
</protein>